<dbReference type="EMBL" id="PDCK01000039">
    <property type="protein sequence ID" value="PRQ59518.1"/>
    <property type="molecule type" value="Genomic_DNA"/>
</dbReference>
<comment type="caution">
    <text evidence="1">The sequence shown here is derived from an EMBL/GenBank/DDBJ whole genome shotgun (WGS) entry which is preliminary data.</text>
</comment>
<evidence type="ECO:0000313" key="2">
    <source>
        <dbReference type="Proteomes" id="UP000238479"/>
    </source>
</evidence>
<proteinExistence type="predicted"/>
<dbReference type="Gramene" id="PRQ59518">
    <property type="protein sequence ID" value="PRQ59518"/>
    <property type="gene ID" value="RchiOBHm_Chr1g0371071"/>
</dbReference>
<keyword evidence="2" id="KW-1185">Reference proteome</keyword>
<name>A0A2P6SLE5_ROSCH</name>
<organism evidence="1 2">
    <name type="scientific">Rosa chinensis</name>
    <name type="common">China rose</name>
    <dbReference type="NCBI Taxonomy" id="74649"/>
    <lineage>
        <taxon>Eukaryota</taxon>
        <taxon>Viridiplantae</taxon>
        <taxon>Streptophyta</taxon>
        <taxon>Embryophyta</taxon>
        <taxon>Tracheophyta</taxon>
        <taxon>Spermatophyta</taxon>
        <taxon>Magnoliopsida</taxon>
        <taxon>eudicotyledons</taxon>
        <taxon>Gunneridae</taxon>
        <taxon>Pentapetalae</taxon>
        <taxon>rosids</taxon>
        <taxon>fabids</taxon>
        <taxon>Rosales</taxon>
        <taxon>Rosaceae</taxon>
        <taxon>Rosoideae</taxon>
        <taxon>Rosoideae incertae sedis</taxon>
        <taxon>Rosa</taxon>
    </lineage>
</organism>
<evidence type="ECO:0000313" key="1">
    <source>
        <dbReference type="EMBL" id="PRQ59518.1"/>
    </source>
</evidence>
<gene>
    <name evidence="1" type="ORF">RchiOBHm_Chr1g0371071</name>
</gene>
<dbReference type="Proteomes" id="UP000238479">
    <property type="component" value="Chromosome 1"/>
</dbReference>
<sequence length="271" mass="28663">MFRSGFFGSVSQSFWSSSVKSNGHLCSASFDHIGGQVEVNGEAGGGVEPGRTRVGLWCYRFPTICDDGRKAKMASAVAGSRRRLAGIGLAALVTAVARCREDLKKPAANPSFELGLTLTGLLWASGPEFLGTAFNGPLLMTGPVCEGLTFREGLQTFKNSLRSNLFPRLLATEEAEDGNKASCMDGKLIWEDHSRKAAISISGSPCPAVHVLGKSTVAECTDTPILGNAAESTRPKPLEMSHPSSSLVLANGGFSLLILSNHKTHKKPNSV</sequence>
<protein>
    <submittedName>
        <fullName evidence="1">Uncharacterized protein</fullName>
    </submittedName>
</protein>
<reference evidence="1 2" key="1">
    <citation type="journal article" date="2018" name="Nat. Genet.">
        <title>The Rosa genome provides new insights in the design of modern roses.</title>
        <authorList>
            <person name="Bendahmane M."/>
        </authorList>
    </citation>
    <scope>NUCLEOTIDE SEQUENCE [LARGE SCALE GENOMIC DNA]</scope>
    <source>
        <strain evidence="2">cv. Old Blush</strain>
    </source>
</reference>
<accession>A0A2P6SLE5</accession>
<dbReference type="AlphaFoldDB" id="A0A2P6SLE5"/>